<evidence type="ECO:0000256" key="1">
    <source>
        <dbReference type="SAM" id="MobiDB-lite"/>
    </source>
</evidence>
<accession>A0A517Y0A1</accession>
<feature type="compositionally biased region" description="Basic and acidic residues" evidence="1">
    <location>
        <begin position="21"/>
        <end position="40"/>
    </location>
</feature>
<protein>
    <submittedName>
        <fullName evidence="2">Uncharacterized protein</fullName>
    </submittedName>
</protein>
<evidence type="ECO:0000313" key="3">
    <source>
        <dbReference type="Proteomes" id="UP000319576"/>
    </source>
</evidence>
<evidence type="ECO:0000313" key="2">
    <source>
        <dbReference type="EMBL" id="QDU23179.1"/>
    </source>
</evidence>
<reference evidence="2 3" key="1">
    <citation type="submission" date="2019-02" db="EMBL/GenBank/DDBJ databases">
        <title>Deep-cultivation of Planctomycetes and their phenomic and genomic characterization uncovers novel biology.</title>
        <authorList>
            <person name="Wiegand S."/>
            <person name="Jogler M."/>
            <person name="Boedeker C."/>
            <person name="Pinto D."/>
            <person name="Vollmers J."/>
            <person name="Rivas-Marin E."/>
            <person name="Kohn T."/>
            <person name="Peeters S.H."/>
            <person name="Heuer A."/>
            <person name="Rast P."/>
            <person name="Oberbeckmann S."/>
            <person name="Bunk B."/>
            <person name="Jeske O."/>
            <person name="Meyerdierks A."/>
            <person name="Storesund J.E."/>
            <person name="Kallscheuer N."/>
            <person name="Luecker S."/>
            <person name="Lage O.M."/>
            <person name="Pohl T."/>
            <person name="Merkel B.J."/>
            <person name="Hornburger P."/>
            <person name="Mueller R.-W."/>
            <person name="Bruemmer F."/>
            <person name="Labrenz M."/>
            <person name="Spormann A.M."/>
            <person name="Op den Camp H."/>
            <person name="Overmann J."/>
            <person name="Amann R."/>
            <person name="Jetten M.S.M."/>
            <person name="Mascher T."/>
            <person name="Medema M.H."/>
            <person name="Devos D.P."/>
            <person name="Kaster A.-K."/>
            <person name="Ovreas L."/>
            <person name="Rohde M."/>
            <person name="Galperin M.Y."/>
            <person name="Jogler C."/>
        </authorList>
    </citation>
    <scope>NUCLEOTIDE SEQUENCE [LARGE SCALE GENOMIC DNA]</scope>
    <source>
        <strain evidence="2 3">ETA_A1</strain>
    </source>
</reference>
<name>A0A517Y0A1_9BACT</name>
<dbReference type="RefSeq" id="WP_145243275.1">
    <property type="nucleotide sequence ID" value="NZ_CP036273.1"/>
</dbReference>
<gene>
    <name evidence="2" type="ORF">ETAA1_51710</name>
</gene>
<dbReference type="KEGG" id="uli:ETAA1_51710"/>
<keyword evidence="3" id="KW-1185">Reference proteome</keyword>
<sequence length="60" mass="6298">MAADPNPPAKNEPAPDVKLQPAEHEQETTPAQERGERYDQAKAVARGGKDAGHVPGAEPA</sequence>
<dbReference type="AlphaFoldDB" id="A0A517Y0A1"/>
<dbReference type="Proteomes" id="UP000319576">
    <property type="component" value="Chromosome"/>
</dbReference>
<proteinExistence type="predicted"/>
<organism evidence="2 3">
    <name type="scientific">Urbifossiella limnaea</name>
    <dbReference type="NCBI Taxonomy" id="2528023"/>
    <lineage>
        <taxon>Bacteria</taxon>
        <taxon>Pseudomonadati</taxon>
        <taxon>Planctomycetota</taxon>
        <taxon>Planctomycetia</taxon>
        <taxon>Gemmatales</taxon>
        <taxon>Gemmataceae</taxon>
        <taxon>Urbifossiella</taxon>
    </lineage>
</organism>
<feature type="region of interest" description="Disordered" evidence="1">
    <location>
        <begin position="1"/>
        <end position="60"/>
    </location>
</feature>
<feature type="compositionally biased region" description="Pro residues" evidence="1">
    <location>
        <begin position="1"/>
        <end position="10"/>
    </location>
</feature>
<dbReference type="EMBL" id="CP036273">
    <property type="protein sequence ID" value="QDU23179.1"/>
    <property type="molecule type" value="Genomic_DNA"/>
</dbReference>
<dbReference type="OrthoDB" id="292613at2"/>